<evidence type="ECO:0000259" key="8">
    <source>
        <dbReference type="Pfam" id="PF14322"/>
    </source>
</evidence>
<comment type="subcellular location">
    <subcellularLocation>
        <location evidence="1">Cell outer membrane</location>
    </subcellularLocation>
</comment>
<evidence type="ECO:0000313" key="9">
    <source>
        <dbReference type="EMBL" id="SDZ99982.1"/>
    </source>
</evidence>
<keyword evidence="4" id="KW-0472">Membrane</keyword>
<dbReference type="InterPro" id="IPR033985">
    <property type="entry name" value="SusD-like_N"/>
</dbReference>
<evidence type="ECO:0000259" key="7">
    <source>
        <dbReference type="Pfam" id="PF07980"/>
    </source>
</evidence>
<dbReference type="Pfam" id="PF07980">
    <property type="entry name" value="SusD_RagB"/>
    <property type="match status" value="1"/>
</dbReference>
<organism evidence="9 10">
    <name type="scientific">Xylanibacter ruminicola</name>
    <name type="common">Prevotella ruminicola</name>
    <dbReference type="NCBI Taxonomy" id="839"/>
    <lineage>
        <taxon>Bacteria</taxon>
        <taxon>Pseudomonadati</taxon>
        <taxon>Bacteroidota</taxon>
        <taxon>Bacteroidia</taxon>
        <taxon>Bacteroidales</taxon>
        <taxon>Prevotellaceae</taxon>
        <taxon>Xylanibacter</taxon>
    </lineage>
</organism>
<dbReference type="PROSITE" id="PS51257">
    <property type="entry name" value="PROKAR_LIPOPROTEIN"/>
    <property type="match status" value="1"/>
</dbReference>
<gene>
    <name evidence="9" type="ORF">SAMN05216462_0258</name>
</gene>
<dbReference type="AlphaFoldDB" id="A0A1H3XN20"/>
<dbReference type="Proteomes" id="UP000182257">
    <property type="component" value="Unassembled WGS sequence"/>
</dbReference>
<feature type="domain" description="SusD-like N-terminal" evidence="8">
    <location>
        <begin position="24"/>
        <end position="233"/>
    </location>
</feature>
<keyword evidence="5" id="KW-0998">Cell outer membrane</keyword>
<comment type="similarity">
    <text evidence="2">Belongs to the SusD family.</text>
</comment>
<feature type="domain" description="RagB/SusD" evidence="7">
    <location>
        <begin position="369"/>
        <end position="563"/>
    </location>
</feature>
<dbReference type="InterPro" id="IPR012944">
    <property type="entry name" value="SusD_RagB_dom"/>
</dbReference>
<dbReference type="SUPFAM" id="SSF48452">
    <property type="entry name" value="TPR-like"/>
    <property type="match status" value="1"/>
</dbReference>
<evidence type="ECO:0000256" key="2">
    <source>
        <dbReference type="ARBA" id="ARBA00006275"/>
    </source>
</evidence>
<evidence type="ECO:0000256" key="6">
    <source>
        <dbReference type="SAM" id="SignalP"/>
    </source>
</evidence>
<protein>
    <submittedName>
        <fullName evidence="9">Starch-binding associating with outer membrane</fullName>
    </submittedName>
</protein>
<dbReference type="EMBL" id="FNRF01000001">
    <property type="protein sequence ID" value="SDZ99982.1"/>
    <property type="molecule type" value="Genomic_DNA"/>
</dbReference>
<feature type="chain" id="PRO_5010230972" evidence="6">
    <location>
        <begin position="26"/>
        <end position="689"/>
    </location>
</feature>
<dbReference type="Pfam" id="PF14322">
    <property type="entry name" value="SusD-like_3"/>
    <property type="match status" value="1"/>
</dbReference>
<dbReference type="GO" id="GO:0009279">
    <property type="term" value="C:cell outer membrane"/>
    <property type="evidence" value="ECO:0007669"/>
    <property type="project" value="UniProtKB-SubCell"/>
</dbReference>
<dbReference type="Gene3D" id="1.25.40.390">
    <property type="match status" value="1"/>
</dbReference>
<dbReference type="OrthoDB" id="5694214at2"/>
<evidence type="ECO:0000256" key="4">
    <source>
        <dbReference type="ARBA" id="ARBA00023136"/>
    </source>
</evidence>
<keyword evidence="3 6" id="KW-0732">Signal</keyword>
<feature type="signal peptide" evidence="6">
    <location>
        <begin position="1"/>
        <end position="25"/>
    </location>
</feature>
<dbReference type="InterPro" id="IPR011990">
    <property type="entry name" value="TPR-like_helical_dom_sf"/>
</dbReference>
<sequence>MKYRTLKYMLAAGALCALTTGCSDYLDTESPSQQTSQVIYENEGMARAAIMGVYSDLAGTYVYGQKMSVNWQGVSDIELASGYNNDPSKELTSDTGAANFYSDWYNHTIQWQYIFKMAERASTAVEGIRNSEAFKSGNKAMQRYLGEALVLRSLSYFELVRRWGDIPYKEGTSASDLSNVYAGKTDRDEIYSYLVRDMQEAIDYLPWLGEVSDYNCERITKGFAKGLLARIALFAGGWSVRDGNQFADDSNVEHYPSTVPGMGEMNGFYVGRPKNWRDYYAIAEQQCAEIIGDEQNPHHLDPDYGDIWKTVCHLDYNAYNENMFEVANGMGYSGDIGTLMGREMDGNLFGATGWGSSYVNSNGYYFYSFTPSDTRRDYACYFPKFTKENNKLTETMSGRNDMLNVHFGKWSYFWTNDAYKALAQTASGRPSTGINWILMRYPDVLLMFAEARYQLGEGEDTKNTIAKMSAREALELVRERAFGAGSAEIKNYDSDFFNAIVNERAWEFGCEGIRKLDLVRWGLLDQKIEEMKEALVKMYDGTQTVKIFDKTYEPKDFPEKVYYKMISKGISGYPEVDISSINFYRQLNANPNPDLYKELNWLRKDNSETDVVNRSVRILLCASGLRANYDYSALLSQLQYGSQIQEKLQTYTMGNGVCNYRHLYSIYYDDIYKSNGYLKNSYGYDHSIN</sequence>
<dbReference type="RefSeq" id="WP_028906777.1">
    <property type="nucleotide sequence ID" value="NZ_FNRF01000001.1"/>
</dbReference>
<reference evidence="9 10" key="1">
    <citation type="submission" date="2016-10" db="EMBL/GenBank/DDBJ databases">
        <authorList>
            <person name="de Groot N.N."/>
        </authorList>
    </citation>
    <scope>NUCLEOTIDE SEQUENCE [LARGE SCALE GENOMIC DNA]</scope>
    <source>
        <strain evidence="9 10">D31d</strain>
    </source>
</reference>
<evidence type="ECO:0000256" key="5">
    <source>
        <dbReference type="ARBA" id="ARBA00023237"/>
    </source>
</evidence>
<evidence type="ECO:0000256" key="1">
    <source>
        <dbReference type="ARBA" id="ARBA00004442"/>
    </source>
</evidence>
<evidence type="ECO:0000313" key="10">
    <source>
        <dbReference type="Proteomes" id="UP000182257"/>
    </source>
</evidence>
<name>A0A1H3XN20_XYLRU</name>
<accession>A0A1H3XN20</accession>
<evidence type="ECO:0000256" key="3">
    <source>
        <dbReference type="ARBA" id="ARBA00022729"/>
    </source>
</evidence>
<proteinExistence type="inferred from homology"/>